<dbReference type="AlphaFoldDB" id="A0A6S6T1S2"/>
<protein>
    <recommendedName>
        <fullName evidence="2">DUF1570 domain-containing protein</fullName>
    </recommendedName>
</protein>
<sequence length="262" mass="29700">MVVPDEYLISDTDELSYIYTEEHAPLMSKIKDYQEAIIDRYEKEFGYELDDKTHVGLASSNNQIANGFSTQIPFNTQILYGAGATYIDYFSSSSWLKTLLIHETAHNFHLNAKENTLSKISHKILGNSPVSFVGPLPLFPLPNILENNFILEGNGVMNESRFGNGGRLFSGYALAELVVFANAGEIKPELMINPTLEFPYGEKFYLIGGFFQQFLVERYGVEKVNGYFKTFATQPFPFFTSAMFKKQYGKSFKVLLAEFVEE</sequence>
<gene>
    <name evidence="1" type="ORF">HELGO_WM39477</name>
</gene>
<reference evidence="1" key="1">
    <citation type="submission" date="2020-01" db="EMBL/GenBank/DDBJ databases">
        <authorList>
            <person name="Meier V. D."/>
            <person name="Meier V D."/>
        </authorList>
    </citation>
    <scope>NUCLEOTIDE SEQUENCE</scope>
    <source>
        <strain evidence="1">HLG_WM_MAG_03</strain>
    </source>
</reference>
<feature type="non-terminal residue" evidence="1">
    <location>
        <position position="262"/>
    </location>
</feature>
<accession>A0A6S6T1S2</accession>
<organism evidence="1">
    <name type="scientific">uncultured Sulfurovum sp</name>
    <dbReference type="NCBI Taxonomy" id="269237"/>
    <lineage>
        <taxon>Bacteria</taxon>
        <taxon>Pseudomonadati</taxon>
        <taxon>Campylobacterota</taxon>
        <taxon>Epsilonproteobacteria</taxon>
        <taxon>Campylobacterales</taxon>
        <taxon>Sulfurovaceae</taxon>
        <taxon>Sulfurovum</taxon>
        <taxon>environmental samples</taxon>
    </lineage>
</organism>
<evidence type="ECO:0008006" key="2">
    <source>
        <dbReference type="Google" id="ProtNLM"/>
    </source>
</evidence>
<evidence type="ECO:0000313" key="1">
    <source>
        <dbReference type="EMBL" id="CAA6809122.1"/>
    </source>
</evidence>
<name>A0A6S6T1S2_9BACT</name>
<dbReference type="EMBL" id="CACVAR010000186">
    <property type="protein sequence ID" value="CAA6809122.1"/>
    <property type="molecule type" value="Genomic_DNA"/>
</dbReference>
<proteinExistence type="predicted"/>